<dbReference type="Proteomes" id="UP000094622">
    <property type="component" value="Unassembled WGS sequence"/>
</dbReference>
<sequence length="171" mass="17247">MLIDLKSFFCRHEPPSVSHLASLKSGLGGLIGIGLSGGLAGLTGLPFLIAPFGASAVLVFGQPASPLAQPANVIGGYAVATLVTLVVLAFLPMGWLAAAIGVGAAIALMALLRVTHPPAGAIPILAATSSIHGLTLVAVVAGGSLLLVLVAALHHRLPPRLHVYPRRVDQS</sequence>
<feature type="transmembrane region" description="Helical" evidence="1">
    <location>
        <begin position="30"/>
        <end position="54"/>
    </location>
</feature>
<keyword evidence="4" id="KW-1185">Reference proteome</keyword>
<dbReference type="PATRIC" id="fig|1439726.3.peg.1416"/>
<accession>A0A1E3H4R9</accession>
<reference evidence="3 4" key="1">
    <citation type="submission" date="2016-07" db="EMBL/GenBank/DDBJ databases">
        <title>Draft Genome Sequence of Methylobrevis pamukkalensis PK2.</title>
        <authorList>
            <person name="Vasilenko O.V."/>
            <person name="Doronina N.V."/>
            <person name="Shmareva M.N."/>
            <person name="Tarlachkov S.V."/>
            <person name="Mustakhimov I."/>
            <person name="Trotsenko Y.A."/>
        </authorList>
    </citation>
    <scope>NUCLEOTIDE SEQUENCE [LARGE SCALE GENOMIC DNA]</scope>
    <source>
        <strain evidence="3 4">PK2</strain>
    </source>
</reference>
<comment type="caution">
    <text evidence="3">The sequence shown here is derived from an EMBL/GenBank/DDBJ whole genome shotgun (WGS) entry which is preliminary data.</text>
</comment>
<dbReference type="RefSeq" id="WP_069306289.1">
    <property type="nucleotide sequence ID" value="NZ_MCRJ01000024.1"/>
</dbReference>
<gene>
    <name evidence="3" type="ORF">A6302_01348</name>
</gene>
<evidence type="ECO:0000313" key="4">
    <source>
        <dbReference type="Proteomes" id="UP000094622"/>
    </source>
</evidence>
<dbReference type="PANTHER" id="PTHR33741:SF5">
    <property type="entry name" value="TRANSMEMBRANE PROTEIN DDB_G0269096-RELATED"/>
    <property type="match status" value="1"/>
</dbReference>
<evidence type="ECO:0000256" key="1">
    <source>
        <dbReference type="SAM" id="Phobius"/>
    </source>
</evidence>
<evidence type="ECO:0000259" key="2">
    <source>
        <dbReference type="Pfam" id="PF04982"/>
    </source>
</evidence>
<organism evidence="3 4">
    <name type="scientific">Methylobrevis pamukkalensis</name>
    <dbReference type="NCBI Taxonomy" id="1439726"/>
    <lineage>
        <taxon>Bacteria</taxon>
        <taxon>Pseudomonadati</taxon>
        <taxon>Pseudomonadota</taxon>
        <taxon>Alphaproteobacteria</taxon>
        <taxon>Hyphomicrobiales</taxon>
        <taxon>Pleomorphomonadaceae</taxon>
        <taxon>Methylobrevis</taxon>
    </lineage>
</organism>
<dbReference type="InterPro" id="IPR007065">
    <property type="entry name" value="HPP"/>
</dbReference>
<dbReference type="InterPro" id="IPR058581">
    <property type="entry name" value="TM_HPP"/>
</dbReference>
<proteinExistence type="predicted"/>
<feature type="domain" description="HPP transmembrane region" evidence="2">
    <location>
        <begin position="15"/>
        <end position="158"/>
    </location>
</feature>
<keyword evidence="1" id="KW-1133">Transmembrane helix</keyword>
<dbReference type="AlphaFoldDB" id="A0A1E3H4R9"/>
<protein>
    <submittedName>
        <fullName evidence="3">HPP family protein</fullName>
    </submittedName>
</protein>
<evidence type="ECO:0000313" key="3">
    <source>
        <dbReference type="EMBL" id="ODN71312.1"/>
    </source>
</evidence>
<dbReference type="Pfam" id="PF04982">
    <property type="entry name" value="TM_HPP"/>
    <property type="match status" value="1"/>
</dbReference>
<feature type="transmembrane region" description="Helical" evidence="1">
    <location>
        <begin position="134"/>
        <end position="153"/>
    </location>
</feature>
<dbReference type="PANTHER" id="PTHR33741">
    <property type="entry name" value="TRANSMEMBRANE PROTEIN DDB_G0269096-RELATED"/>
    <property type="match status" value="1"/>
</dbReference>
<feature type="transmembrane region" description="Helical" evidence="1">
    <location>
        <begin position="74"/>
        <end position="91"/>
    </location>
</feature>
<name>A0A1E3H4R9_9HYPH</name>
<keyword evidence="1" id="KW-0812">Transmembrane</keyword>
<feature type="transmembrane region" description="Helical" evidence="1">
    <location>
        <begin position="96"/>
        <end position="114"/>
    </location>
</feature>
<dbReference type="EMBL" id="MCRJ01000024">
    <property type="protein sequence ID" value="ODN71312.1"/>
    <property type="molecule type" value="Genomic_DNA"/>
</dbReference>
<keyword evidence="1" id="KW-0472">Membrane</keyword>